<comment type="caution">
    <text evidence="2">The sequence shown here is derived from an EMBL/GenBank/DDBJ whole genome shotgun (WGS) entry which is preliminary data.</text>
</comment>
<dbReference type="EMBL" id="DXCC01000008">
    <property type="protein sequence ID" value="HIZ14892.1"/>
    <property type="molecule type" value="Genomic_DNA"/>
</dbReference>
<protein>
    <recommendedName>
        <fullName evidence="4">V-type ATP synthase subunit E</fullName>
    </recommendedName>
</protein>
<dbReference type="AlphaFoldDB" id="A0A9D2DDJ6"/>
<reference evidence="2" key="2">
    <citation type="submission" date="2021-04" db="EMBL/GenBank/DDBJ databases">
        <authorList>
            <person name="Gilroy R."/>
        </authorList>
    </citation>
    <scope>NUCLEOTIDE SEQUENCE</scope>
    <source>
        <strain evidence="2">ChiHjej11B10-19426</strain>
    </source>
</reference>
<organism evidence="2 3">
    <name type="scientific">Candidatus Tidjanibacter faecipullorum</name>
    <dbReference type="NCBI Taxonomy" id="2838766"/>
    <lineage>
        <taxon>Bacteria</taxon>
        <taxon>Pseudomonadati</taxon>
        <taxon>Bacteroidota</taxon>
        <taxon>Bacteroidia</taxon>
        <taxon>Bacteroidales</taxon>
        <taxon>Rikenellaceae</taxon>
        <taxon>Tidjanibacter</taxon>
    </lineage>
</organism>
<accession>A0A9D2DDJ6</accession>
<evidence type="ECO:0000313" key="2">
    <source>
        <dbReference type="EMBL" id="HIZ14892.1"/>
    </source>
</evidence>
<gene>
    <name evidence="2" type="ORF">H9816_03135</name>
</gene>
<keyword evidence="1" id="KW-0175">Coiled coil</keyword>
<feature type="coiled-coil region" evidence="1">
    <location>
        <begin position="21"/>
        <end position="63"/>
    </location>
</feature>
<sequence>MENKLQELTNKLYEEGLAKGRSDAEKMVAEAQARAAAIEKEAREQAAAIEEQARRQAEELRRNTLTEITLAGRQAVTELRERIAEMIVAKTVAPGVHAAAVDPAFIRQMLLAVAGGWRSDAAGKVTLSALLPAEWQEKFGREFEAAAGELLDEGIEVGYSDKVRSGFRIGPREGGYYISFSAEDFDALLSEFLKEKVARMLYGDK</sequence>
<evidence type="ECO:0008006" key="4">
    <source>
        <dbReference type="Google" id="ProtNLM"/>
    </source>
</evidence>
<evidence type="ECO:0000313" key="3">
    <source>
        <dbReference type="Proteomes" id="UP000824014"/>
    </source>
</evidence>
<evidence type="ECO:0000256" key="1">
    <source>
        <dbReference type="SAM" id="Coils"/>
    </source>
</evidence>
<dbReference type="Proteomes" id="UP000824014">
    <property type="component" value="Unassembled WGS sequence"/>
</dbReference>
<name>A0A9D2DDJ6_9BACT</name>
<proteinExistence type="predicted"/>
<reference evidence="2" key="1">
    <citation type="journal article" date="2021" name="PeerJ">
        <title>Extensive microbial diversity within the chicken gut microbiome revealed by metagenomics and culture.</title>
        <authorList>
            <person name="Gilroy R."/>
            <person name="Ravi A."/>
            <person name="Getino M."/>
            <person name="Pursley I."/>
            <person name="Horton D.L."/>
            <person name="Alikhan N.F."/>
            <person name="Baker D."/>
            <person name="Gharbi K."/>
            <person name="Hall N."/>
            <person name="Watson M."/>
            <person name="Adriaenssens E.M."/>
            <person name="Foster-Nyarko E."/>
            <person name="Jarju S."/>
            <person name="Secka A."/>
            <person name="Antonio M."/>
            <person name="Oren A."/>
            <person name="Chaudhuri R.R."/>
            <person name="La Ragione R."/>
            <person name="Hildebrand F."/>
            <person name="Pallen M.J."/>
        </authorList>
    </citation>
    <scope>NUCLEOTIDE SEQUENCE</scope>
    <source>
        <strain evidence="2">ChiHjej11B10-19426</strain>
    </source>
</reference>